<feature type="region of interest" description="Disordered" evidence="1">
    <location>
        <begin position="31"/>
        <end position="93"/>
    </location>
</feature>
<sequence length="93" mass="9117">MRTRRRSARRTGVLLLTPLLILVGPVPATAAAPAAAPVAPSTIAEDAPPASSRPARSVSLAADPATATASTAADGLEPAGGLETTKATRPAPG</sequence>
<feature type="compositionally biased region" description="Low complexity" evidence="1">
    <location>
        <begin position="47"/>
        <end position="73"/>
    </location>
</feature>
<protein>
    <submittedName>
        <fullName evidence="3">Uncharacterized protein</fullName>
    </submittedName>
</protein>
<dbReference type="EMBL" id="QGKR01000089">
    <property type="protein sequence ID" value="PWR12961.1"/>
    <property type="molecule type" value="Genomic_DNA"/>
</dbReference>
<gene>
    <name evidence="3" type="ORF">DKT68_01965</name>
</gene>
<accession>A0A317DDP9</accession>
<keyword evidence="4" id="KW-1185">Reference proteome</keyword>
<feature type="chain" id="PRO_5016275582" evidence="2">
    <location>
        <begin position="31"/>
        <end position="93"/>
    </location>
</feature>
<keyword evidence="2" id="KW-0732">Signal</keyword>
<evidence type="ECO:0000256" key="1">
    <source>
        <dbReference type="SAM" id="MobiDB-lite"/>
    </source>
</evidence>
<evidence type="ECO:0000313" key="3">
    <source>
        <dbReference type="EMBL" id="PWR12961.1"/>
    </source>
</evidence>
<comment type="caution">
    <text evidence="3">The sequence shown here is derived from an EMBL/GenBank/DDBJ whole genome shotgun (WGS) entry which is preliminary data.</text>
</comment>
<name>A0A317DDP9_9ACTN</name>
<feature type="compositionally biased region" description="Low complexity" evidence="1">
    <location>
        <begin position="31"/>
        <end position="40"/>
    </location>
</feature>
<proteinExistence type="predicted"/>
<dbReference type="Proteomes" id="UP000245410">
    <property type="component" value="Unassembled WGS sequence"/>
</dbReference>
<reference evidence="3 4" key="1">
    <citation type="submission" date="2018-05" db="EMBL/GenBank/DDBJ databases">
        <title>Micromonospora atacamensis sp. nov., a novel actinobacteria isolated from high altitude Atacama Desert soil.</title>
        <authorList>
            <person name="Carro L."/>
            <person name="Golinska P."/>
            <person name="Klenk H.-P."/>
            <person name="Goodfellow M."/>
        </authorList>
    </citation>
    <scope>NUCLEOTIDE SEQUENCE [LARGE SCALE GENOMIC DNA]</scope>
    <source>
        <strain evidence="3 4">5R2A7</strain>
    </source>
</reference>
<evidence type="ECO:0000256" key="2">
    <source>
        <dbReference type="SAM" id="SignalP"/>
    </source>
</evidence>
<dbReference type="AlphaFoldDB" id="A0A317DDP9"/>
<feature type="signal peptide" evidence="2">
    <location>
        <begin position="1"/>
        <end position="30"/>
    </location>
</feature>
<organism evidence="3 4">
    <name type="scientific">Micromonospora acroterricola</name>
    <dbReference type="NCBI Taxonomy" id="2202421"/>
    <lineage>
        <taxon>Bacteria</taxon>
        <taxon>Bacillati</taxon>
        <taxon>Actinomycetota</taxon>
        <taxon>Actinomycetes</taxon>
        <taxon>Micromonosporales</taxon>
        <taxon>Micromonosporaceae</taxon>
        <taxon>Micromonospora</taxon>
    </lineage>
</organism>
<evidence type="ECO:0000313" key="4">
    <source>
        <dbReference type="Proteomes" id="UP000245410"/>
    </source>
</evidence>
<feature type="non-terminal residue" evidence="3">
    <location>
        <position position="93"/>
    </location>
</feature>